<dbReference type="AlphaFoldDB" id="A0AA38X155"/>
<accession>A0AA38X155</accession>
<dbReference type="EMBL" id="JAPDRK010000017">
    <property type="protein sequence ID" value="KAJ9604893.1"/>
    <property type="molecule type" value="Genomic_DNA"/>
</dbReference>
<comment type="caution">
    <text evidence="1">The sequence shown here is derived from an EMBL/GenBank/DDBJ whole genome shotgun (WGS) entry which is preliminary data.</text>
</comment>
<keyword evidence="2" id="KW-1185">Reference proteome</keyword>
<reference evidence="1" key="1">
    <citation type="submission" date="2022-10" db="EMBL/GenBank/DDBJ databases">
        <title>Culturing micro-colonial fungi from biological soil crusts in the Mojave desert and describing Neophaeococcomyces mojavensis, and introducing the new genera and species Taxawa tesnikishii.</title>
        <authorList>
            <person name="Kurbessoian T."/>
            <person name="Stajich J.E."/>
        </authorList>
    </citation>
    <scope>NUCLEOTIDE SEQUENCE</scope>
    <source>
        <strain evidence="1">TK_41</strain>
    </source>
</reference>
<proteinExistence type="predicted"/>
<gene>
    <name evidence="1" type="ORF">H2200_010282</name>
</gene>
<sequence length="153" mass="16370">MTTPPHKGVALCYDQQNWDLYNNACFAVNEIGNSDEWVNKPPSPRFACKGYLIANWVQALRDGGENGCVCKFNNVGGSWVFGGHWGACNGACVSPTFSCDGGTPVPGNGVGSKEKRAAEDAEVEKRASVAVPTVVPWRTAVFALTIVFCNLVL</sequence>
<name>A0AA38X155_9EURO</name>
<evidence type="ECO:0000313" key="2">
    <source>
        <dbReference type="Proteomes" id="UP001172673"/>
    </source>
</evidence>
<evidence type="ECO:0000313" key="1">
    <source>
        <dbReference type="EMBL" id="KAJ9604893.1"/>
    </source>
</evidence>
<dbReference type="Proteomes" id="UP001172673">
    <property type="component" value="Unassembled WGS sequence"/>
</dbReference>
<protein>
    <submittedName>
        <fullName evidence="1">Uncharacterized protein</fullName>
    </submittedName>
</protein>
<organism evidence="1 2">
    <name type="scientific">Cladophialophora chaetospira</name>
    <dbReference type="NCBI Taxonomy" id="386627"/>
    <lineage>
        <taxon>Eukaryota</taxon>
        <taxon>Fungi</taxon>
        <taxon>Dikarya</taxon>
        <taxon>Ascomycota</taxon>
        <taxon>Pezizomycotina</taxon>
        <taxon>Eurotiomycetes</taxon>
        <taxon>Chaetothyriomycetidae</taxon>
        <taxon>Chaetothyriales</taxon>
        <taxon>Herpotrichiellaceae</taxon>
        <taxon>Cladophialophora</taxon>
    </lineage>
</organism>